<name>A0ABN7B727_9HEMI</name>
<evidence type="ECO:0000313" key="2">
    <source>
        <dbReference type="Proteomes" id="UP001307889"/>
    </source>
</evidence>
<keyword evidence="2" id="KW-1185">Reference proteome</keyword>
<dbReference type="Proteomes" id="UP001307889">
    <property type="component" value="Chromosome 11"/>
</dbReference>
<organism evidence="1 2">
    <name type="scientific">Nesidiocoris tenuis</name>
    <dbReference type="NCBI Taxonomy" id="355587"/>
    <lineage>
        <taxon>Eukaryota</taxon>
        <taxon>Metazoa</taxon>
        <taxon>Ecdysozoa</taxon>
        <taxon>Arthropoda</taxon>
        <taxon>Hexapoda</taxon>
        <taxon>Insecta</taxon>
        <taxon>Pterygota</taxon>
        <taxon>Neoptera</taxon>
        <taxon>Paraneoptera</taxon>
        <taxon>Hemiptera</taxon>
        <taxon>Heteroptera</taxon>
        <taxon>Panheteroptera</taxon>
        <taxon>Cimicomorpha</taxon>
        <taxon>Miridae</taxon>
        <taxon>Dicyphina</taxon>
        <taxon>Nesidiocoris</taxon>
    </lineage>
</organism>
<evidence type="ECO:0000313" key="1">
    <source>
        <dbReference type="EMBL" id="BET00206.1"/>
    </source>
</evidence>
<proteinExistence type="predicted"/>
<accession>A0ABN7B727</accession>
<protein>
    <submittedName>
        <fullName evidence="1">Uncharacterized protein</fullName>
    </submittedName>
</protein>
<gene>
    <name evidence="1" type="ORF">NTJ_13022</name>
</gene>
<sequence length="68" mass="7949">MHMISRRLRKIDNDPHKRSVYKAAIKAMIKCNNWNTLVDHCKATLCVSRFSSKYTTEALQFMLFSPMA</sequence>
<dbReference type="EMBL" id="AP028919">
    <property type="protein sequence ID" value="BET00206.1"/>
    <property type="molecule type" value="Genomic_DNA"/>
</dbReference>
<reference evidence="1 2" key="1">
    <citation type="submission" date="2023-09" db="EMBL/GenBank/DDBJ databases">
        <title>Nesidiocoris tenuis whole genome shotgun sequence.</title>
        <authorList>
            <person name="Shibata T."/>
            <person name="Shimoda M."/>
            <person name="Kobayashi T."/>
            <person name="Uehara T."/>
        </authorList>
    </citation>
    <scope>NUCLEOTIDE SEQUENCE [LARGE SCALE GENOMIC DNA]</scope>
    <source>
        <strain evidence="1 2">Japan</strain>
    </source>
</reference>